<dbReference type="PANTHER" id="PTHR42715">
    <property type="entry name" value="BETA-GLUCOSIDASE"/>
    <property type="match status" value="1"/>
</dbReference>
<dbReference type="Gene3D" id="3.40.50.1700">
    <property type="entry name" value="Glycoside hydrolase family 3 C-terminal domain"/>
    <property type="match status" value="1"/>
</dbReference>
<comment type="similarity">
    <text evidence="3">Belongs to the glycosyl hydrolase 3 family.</text>
</comment>
<keyword evidence="5" id="KW-0964">Secreted</keyword>
<dbReference type="AlphaFoldDB" id="A0A9P1GLA6"/>
<dbReference type="SUPFAM" id="SSF52279">
    <property type="entry name" value="Beta-D-glucan exohydrolase, C-terminal domain"/>
    <property type="match status" value="1"/>
</dbReference>
<evidence type="ECO:0000256" key="1">
    <source>
        <dbReference type="ARBA" id="ARBA00000448"/>
    </source>
</evidence>
<sequence>MAGPRAASGLPWDVACAAESYAGACAYGTGARERHSPLLPKLLSWEDAISMAEATLKLMSQEKKTSLLQGTGWEPTKWWFDLPKYFYVGNTPAMPEIGLPSLNMQDATDGFRTYWTELSGTVTVWPSILAMAATWDPIAVQDFAVAVGQEFRGKGANVILGPGVQVQRVARNGRSFEYFAGDDPYLGSELTRAYVKGVQSQGVLGIVKHWVFNSQETRRGEENSVVDNKTAHELYFPPFVAAIEAGVGGAMCSYNKVDGQYSCSNSYILNDVLKGELGFQGFVQSDWWAVHEPSFVQGLDQEMPGQATELFLSPSNTSQHPQRVDEAATRILAAMYKVNLHETSSCSPPNCSEWFVRNVTTSSHKALTKSLATDSIVLLKNEESLLPISKSVKKIAIIGSVADSESYDPAGATQGLGLQWWSGDYYSGGGSGHLTGNVTSALQGLSARAALEGIEVIASASDNLTAAEEAARQADLAIVVVGATSGESVDRPNLTLDRQGDDLVAAVAAISGTKTIVLMQICGAALMPWRGSVGSILSLFLGGEATGQSWAAVLFGDVSPSGRLPLMMPETEADSIPPSSEDNVVYSEGLATSYRNTSWKAAYPFGHGLSYSQFRYSTPKVVECPYKHFTSSPVLCIKSTVENIGSRPSRTVPQLYLEFPPEAEQPVAILKGFQKTAILQPQDSADVVFPLTERDLSFWKGGWKRVNRATAHLALSSANFLDSVLIELPEQTTTTVSSPPLSLSHSWKAALLPLFGAYVLAL</sequence>
<reference evidence="15" key="1">
    <citation type="submission" date="2022-10" db="EMBL/GenBank/DDBJ databases">
        <authorList>
            <person name="Chen Y."/>
            <person name="Dougan E. K."/>
            <person name="Chan C."/>
            <person name="Rhodes N."/>
            <person name="Thang M."/>
        </authorList>
    </citation>
    <scope>NUCLEOTIDE SEQUENCE</scope>
</reference>
<keyword evidence="6" id="KW-0732">Signal</keyword>
<dbReference type="SUPFAM" id="SSF51445">
    <property type="entry name" value="(Trans)glycosidases"/>
    <property type="match status" value="1"/>
</dbReference>
<keyword evidence="17" id="KW-1185">Reference proteome</keyword>
<evidence type="ECO:0000256" key="3">
    <source>
        <dbReference type="ARBA" id="ARBA00005336"/>
    </source>
</evidence>
<dbReference type="Gene3D" id="3.20.20.300">
    <property type="entry name" value="Glycoside hydrolase, family 3, N-terminal domain"/>
    <property type="match status" value="1"/>
</dbReference>
<dbReference type="SMART" id="SM01217">
    <property type="entry name" value="Fn3_like"/>
    <property type="match status" value="1"/>
</dbReference>
<evidence type="ECO:0000256" key="8">
    <source>
        <dbReference type="ARBA" id="ARBA00023295"/>
    </source>
</evidence>
<dbReference type="Proteomes" id="UP001152797">
    <property type="component" value="Unassembled WGS sequence"/>
</dbReference>
<comment type="caution">
    <text evidence="15">The sequence shown here is derived from an EMBL/GenBank/DDBJ whole genome shotgun (WGS) entry which is preliminary data.</text>
</comment>
<evidence type="ECO:0000256" key="5">
    <source>
        <dbReference type="ARBA" id="ARBA00022525"/>
    </source>
</evidence>
<accession>A0A9P1GLA6</accession>
<keyword evidence="7" id="KW-0378">Hydrolase</keyword>
<evidence type="ECO:0000256" key="11">
    <source>
        <dbReference type="ARBA" id="ARBA00041276"/>
    </source>
</evidence>
<comment type="subcellular location">
    <subcellularLocation>
        <location evidence="2">Secreted</location>
    </subcellularLocation>
</comment>
<organism evidence="15">
    <name type="scientific">Cladocopium goreaui</name>
    <dbReference type="NCBI Taxonomy" id="2562237"/>
    <lineage>
        <taxon>Eukaryota</taxon>
        <taxon>Sar</taxon>
        <taxon>Alveolata</taxon>
        <taxon>Dinophyceae</taxon>
        <taxon>Suessiales</taxon>
        <taxon>Symbiodiniaceae</taxon>
        <taxon>Cladocopium</taxon>
    </lineage>
</organism>
<dbReference type="Pfam" id="PF14310">
    <property type="entry name" value="Fn3-like"/>
    <property type="match status" value="1"/>
</dbReference>
<evidence type="ECO:0000259" key="14">
    <source>
        <dbReference type="SMART" id="SM01217"/>
    </source>
</evidence>
<dbReference type="InterPro" id="IPR026891">
    <property type="entry name" value="Fn3-like"/>
</dbReference>
<evidence type="ECO:0000256" key="4">
    <source>
        <dbReference type="ARBA" id="ARBA00012744"/>
    </source>
</evidence>
<dbReference type="EMBL" id="CAMXCT020006511">
    <property type="protein sequence ID" value="CAL1168372.1"/>
    <property type="molecule type" value="Genomic_DNA"/>
</dbReference>
<dbReference type="InterPro" id="IPR013783">
    <property type="entry name" value="Ig-like_fold"/>
</dbReference>
<evidence type="ECO:0000256" key="13">
    <source>
        <dbReference type="ARBA" id="ARBA00041808"/>
    </source>
</evidence>
<evidence type="ECO:0000256" key="6">
    <source>
        <dbReference type="ARBA" id="ARBA00022729"/>
    </source>
</evidence>
<keyword evidence="8" id="KW-0326">Glycosidase</keyword>
<evidence type="ECO:0000256" key="10">
    <source>
        <dbReference type="ARBA" id="ARBA00039579"/>
    </source>
</evidence>
<dbReference type="Pfam" id="PF01915">
    <property type="entry name" value="Glyco_hydro_3_C"/>
    <property type="match status" value="1"/>
</dbReference>
<dbReference type="EMBL" id="CAMXCT010006511">
    <property type="protein sequence ID" value="CAI4014997.1"/>
    <property type="molecule type" value="Genomic_DNA"/>
</dbReference>
<evidence type="ECO:0000256" key="7">
    <source>
        <dbReference type="ARBA" id="ARBA00022801"/>
    </source>
</evidence>
<protein>
    <recommendedName>
        <fullName evidence="10">Probable beta-glucosidase G</fullName>
        <ecNumber evidence="4">3.2.1.21</ecNumber>
    </recommendedName>
    <alternativeName>
        <fullName evidence="11">Beta-D-glucoside glucohydrolase G</fullName>
    </alternativeName>
    <alternativeName>
        <fullName evidence="12">Cellobiase G</fullName>
    </alternativeName>
    <alternativeName>
        <fullName evidence="13">Gentiobiase G</fullName>
    </alternativeName>
</protein>
<dbReference type="InterPro" id="IPR001764">
    <property type="entry name" value="Glyco_hydro_3_N"/>
</dbReference>
<evidence type="ECO:0000256" key="12">
    <source>
        <dbReference type="ARBA" id="ARBA00041601"/>
    </source>
</evidence>
<dbReference type="Pfam" id="PF00933">
    <property type="entry name" value="Glyco_hydro_3"/>
    <property type="match status" value="1"/>
</dbReference>
<evidence type="ECO:0000256" key="9">
    <source>
        <dbReference type="ARBA" id="ARBA00024983"/>
    </source>
</evidence>
<comment type="function">
    <text evidence="9">Beta-glucosidases are one of a number of cellulolytic enzymes involved in the degradation of cellulosic biomass. Catalyzes the last step releasing glucose from the inhibitory cellobiose.</text>
</comment>
<dbReference type="Gene3D" id="2.60.40.10">
    <property type="entry name" value="Immunoglobulins"/>
    <property type="match status" value="1"/>
</dbReference>
<gene>
    <name evidence="15" type="ORF">C1SCF055_LOCUS39853</name>
</gene>
<proteinExistence type="inferred from homology"/>
<dbReference type="GO" id="GO:0008422">
    <property type="term" value="F:beta-glucosidase activity"/>
    <property type="evidence" value="ECO:0007669"/>
    <property type="project" value="UniProtKB-EC"/>
</dbReference>
<dbReference type="InterPro" id="IPR036881">
    <property type="entry name" value="Glyco_hydro_3_C_sf"/>
</dbReference>
<dbReference type="EMBL" id="CAMXCT030006511">
    <property type="protein sequence ID" value="CAL4802309.1"/>
    <property type="molecule type" value="Genomic_DNA"/>
</dbReference>
<evidence type="ECO:0000313" key="16">
    <source>
        <dbReference type="EMBL" id="CAL4802309.1"/>
    </source>
</evidence>
<reference evidence="16 17" key="2">
    <citation type="submission" date="2024-05" db="EMBL/GenBank/DDBJ databases">
        <authorList>
            <person name="Chen Y."/>
            <person name="Shah S."/>
            <person name="Dougan E. K."/>
            <person name="Thang M."/>
            <person name="Chan C."/>
        </authorList>
    </citation>
    <scope>NUCLEOTIDE SEQUENCE [LARGE SCALE GENOMIC DNA]</scope>
</reference>
<dbReference type="InterPro" id="IPR036962">
    <property type="entry name" value="Glyco_hydro_3_N_sf"/>
</dbReference>
<dbReference type="GO" id="GO:0009251">
    <property type="term" value="P:glucan catabolic process"/>
    <property type="evidence" value="ECO:0007669"/>
    <property type="project" value="TreeGrafter"/>
</dbReference>
<dbReference type="PANTHER" id="PTHR42715:SF12">
    <property type="entry name" value="BETA-GLUCOSIDASE G-RELATED"/>
    <property type="match status" value="1"/>
</dbReference>
<dbReference type="GO" id="GO:0005576">
    <property type="term" value="C:extracellular region"/>
    <property type="evidence" value="ECO:0007669"/>
    <property type="project" value="UniProtKB-SubCell"/>
</dbReference>
<dbReference type="EC" id="3.2.1.21" evidence="4"/>
<dbReference type="OrthoDB" id="416222at2759"/>
<dbReference type="InterPro" id="IPR002772">
    <property type="entry name" value="Glyco_hydro_3_C"/>
</dbReference>
<evidence type="ECO:0000313" key="15">
    <source>
        <dbReference type="EMBL" id="CAI4014997.1"/>
    </source>
</evidence>
<dbReference type="InterPro" id="IPR017853">
    <property type="entry name" value="GH"/>
</dbReference>
<dbReference type="PRINTS" id="PR00133">
    <property type="entry name" value="GLHYDRLASE3"/>
</dbReference>
<dbReference type="InterPro" id="IPR050288">
    <property type="entry name" value="Cellulose_deg_GH3"/>
</dbReference>
<feature type="domain" description="Fibronectin type III-like" evidence="14">
    <location>
        <begin position="651"/>
        <end position="717"/>
    </location>
</feature>
<evidence type="ECO:0000256" key="2">
    <source>
        <dbReference type="ARBA" id="ARBA00004613"/>
    </source>
</evidence>
<name>A0A9P1GLA6_9DINO</name>
<evidence type="ECO:0000313" key="17">
    <source>
        <dbReference type="Proteomes" id="UP001152797"/>
    </source>
</evidence>
<comment type="catalytic activity">
    <reaction evidence="1">
        <text>Hydrolysis of terminal, non-reducing beta-D-glucosyl residues with release of beta-D-glucose.</text>
        <dbReference type="EC" id="3.2.1.21"/>
    </reaction>
</comment>